<name>A0A7W6G6S9_9SPHN</name>
<evidence type="ECO:0000313" key="2">
    <source>
        <dbReference type="EMBL" id="MBB3955663.1"/>
    </source>
</evidence>
<dbReference type="Pfam" id="PF11578">
    <property type="entry name" value="DUF3237"/>
    <property type="match status" value="1"/>
</dbReference>
<dbReference type="RefSeq" id="WP_183626142.1">
    <property type="nucleotide sequence ID" value="NZ_JACIDX010000009.1"/>
</dbReference>
<proteinExistence type="predicted"/>
<keyword evidence="3" id="KW-1185">Reference proteome</keyword>
<comment type="caution">
    <text evidence="2">The sequence shown here is derived from an EMBL/GenBank/DDBJ whole genome shotgun (WGS) entry which is preliminary data.</text>
</comment>
<dbReference type="PANTHER" id="PTHR37315">
    <property type="entry name" value="UPF0311 PROTEIN BLR7842"/>
    <property type="match status" value="1"/>
</dbReference>
<feature type="signal peptide" evidence="1">
    <location>
        <begin position="1"/>
        <end position="20"/>
    </location>
</feature>
<gene>
    <name evidence="2" type="ORF">GGR38_002619</name>
</gene>
<evidence type="ECO:0000313" key="3">
    <source>
        <dbReference type="Proteomes" id="UP000548867"/>
    </source>
</evidence>
<dbReference type="Proteomes" id="UP000548867">
    <property type="component" value="Unassembled WGS sequence"/>
</dbReference>
<protein>
    <submittedName>
        <fullName evidence="2">Uncharacterized protein</fullName>
    </submittedName>
</protein>
<sequence>MSFLKLVAVSALSLTTAAGAVEPSPPAPQLEFMFEAEVLLAPRVEVGQTAFGQRGYIPIIGGQFSGPAIKGKVVPGGWDWQLQSAAGCSNLHADYFLQTEDGVMFNVVNHGQFCPEKGQPFTPAFTSPRFEAPMGRYGWLNHGAWISRLEGGKDPAHPSVVIRFYRAH</sequence>
<organism evidence="2 3">
    <name type="scientific">Novosphingobium sediminicola</name>
    <dbReference type="NCBI Taxonomy" id="563162"/>
    <lineage>
        <taxon>Bacteria</taxon>
        <taxon>Pseudomonadati</taxon>
        <taxon>Pseudomonadota</taxon>
        <taxon>Alphaproteobacteria</taxon>
        <taxon>Sphingomonadales</taxon>
        <taxon>Sphingomonadaceae</taxon>
        <taxon>Novosphingobium</taxon>
    </lineage>
</organism>
<keyword evidence="1" id="KW-0732">Signal</keyword>
<accession>A0A7W6G6S9</accession>
<dbReference type="PANTHER" id="PTHR37315:SF1">
    <property type="entry name" value="UPF0311 PROTEIN BLR7842"/>
    <property type="match status" value="1"/>
</dbReference>
<dbReference type="EMBL" id="JACIDX010000009">
    <property type="protein sequence ID" value="MBB3955663.1"/>
    <property type="molecule type" value="Genomic_DNA"/>
</dbReference>
<evidence type="ECO:0000256" key="1">
    <source>
        <dbReference type="SAM" id="SignalP"/>
    </source>
</evidence>
<reference evidence="2 3" key="1">
    <citation type="submission" date="2020-08" db="EMBL/GenBank/DDBJ databases">
        <title>Genomic Encyclopedia of Type Strains, Phase IV (KMG-IV): sequencing the most valuable type-strain genomes for metagenomic binning, comparative biology and taxonomic classification.</title>
        <authorList>
            <person name="Goeker M."/>
        </authorList>
    </citation>
    <scope>NUCLEOTIDE SEQUENCE [LARGE SCALE GENOMIC DNA]</scope>
    <source>
        <strain evidence="2 3">DSM 27057</strain>
    </source>
</reference>
<dbReference type="Gene3D" id="2.40.160.20">
    <property type="match status" value="1"/>
</dbReference>
<dbReference type="InterPro" id="IPR020915">
    <property type="entry name" value="UPF0311"/>
</dbReference>
<dbReference type="AlphaFoldDB" id="A0A7W6G6S9"/>
<feature type="chain" id="PRO_5030702182" evidence="1">
    <location>
        <begin position="21"/>
        <end position="168"/>
    </location>
</feature>